<dbReference type="PANTHER" id="PTHR13847:SF281">
    <property type="entry name" value="FAD DEPENDENT OXIDOREDUCTASE DOMAIN-CONTAINING PROTEIN"/>
    <property type="match status" value="1"/>
</dbReference>
<dbReference type="InterPro" id="IPR006076">
    <property type="entry name" value="FAD-dep_OxRdtase"/>
</dbReference>
<protein>
    <submittedName>
        <fullName evidence="3">Oxidoreductase</fullName>
    </submittedName>
</protein>
<dbReference type="SUPFAM" id="SSF51905">
    <property type="entry name" value="FAD/NAD(P)-binding domain"/>
    <property type="match status" value="1"/>
</dbReference>
<dbReference type="eggNOG" id="COG0665">
    <property type="taxonomic scope" value="Bacteria"/>
</dbReference>
<proteinExistence type="predicted"/>
<sequence>MNLLHANDKPGAYPESYYAATATQLPPFPVLKGAQKADLCVIGGGYTGLSAALHAAQAGLSVILLEAQRVGFGASGRNGGQLGSGQRQDQMELEKILGPDNARHFWTLGEDAKTLVKTLIAKHNIDAELKPGVAWTGFSDSEVHHLHDYAALLQSRYDYDQIEVLDRNACQATIPSPAYKGGILDIGAAHLHPLKFALGLAAAARDAGVTIHERSEVHHIAHGTPATIRTGAGHVEADHVILACNGYLGTLERKVANRVMPINNFIAVTEPLGDAADKVLARDIAVADSKFVVNYYRLSADKRLIFGGGESYGYRFPRDIAEKVRKPMAEIYPHLRDVRIDYAWGGTLGITMKRLPFFTRLAPNILSASGYSGHGVGTATHAGQLLAAAIAGQASGFDAMASLPTPRFPGGPGFRTPLLIAAMSWFALRDRLGL</sequence>
<evidence type="ECO:0000313" key="4">
    <source>
        <dbReference type="Proteomes" id="UP000030004"/>
    </source>
</evidence>
<reference evidence="3 4" key="1">
    <citation type="journal article" date="2015" name="Antonie Van Leeuwenhoek">
        <title>Pseudooceanicola atlanticus gen. nov. sp. nov., isolated from surface seawater of the Atlantic Ocean and reclassification of Oceanicola batsensis, Oceanicola marinus, Oceanicola nitratireducens, Oceanicola nanhaiensis, Oceanicola antarcticus and Oceanicola flagellatus, as Pseudooceanicola batsensis comb. nov., Pseudooceanicola marinus comb. nov., Pseudooceanicola nitratireducens comb. nov., Pseudooceanicola nanhaiensis comb. nov., Pseudooceanicola antarcticus comb. nov., and Pseudooceanicola flagellatus comb. nov.</title>
        <authorList>
            <person name="Lai Q."/>
            <person name="Li G."/>
            <person name="Liu X."/>
            <person name="Du Y."/>
            <person name="Sun F."/>
            <person name="Shao Z."/>
        </authorList>
    </citation>
    <scope>NUCLEOTIDE SEQUENCE [LARGE SCALE GENOMIC DNA]</scope>
    <source>
        <strain evidence="3 4">22II-s11g</strain>
    </source>
</reference>
<dbReference type="OrthoDB" id="9806601at2"/>
<gene>
    <name evidence="3" type="ORF">ATO9_12565</name>
</gene>
<keyword evidence="4" id="KW-1185">Reference proteome</keyword>
<dbReference type="Gene3D" id="3.30.9.10">
    <property type="entry name" value="D-Amino Acid Oxidase, subunit A, domain 2"/>
    <property type="match status" value="1"/>
</dbReference>
<dbReference type="EMBL" id="AQQX01000004">
    <property type="protein sequence ID" value="KGM48464.1"/>
    <property type="molecule type" value="Genomic_DNA"/>
</dbReference>
<name>A0A0A0EDI5_9RHOB</name>
<dbReference type="GO" id="GO:0016491">
    <property type="term" value="F:oxidoreductase activity"/>
    <property type="evidence" value="ECO:0007669"/>
    <property type="project" value="UniProtKB-KW"/>
</dbReference>
<dbReference type="InterPro" id="IPR036188">
    <property type="entry name" value="FAD/NAD-bd_sf"/>
</dbReference>
<organism evidence="3 4">
    <name type="scientific">Pseudooceanicola atlanticus</name>
    <dbReference type="NCBI Taxonomy" id="1461694"/>
    <lineage>
        <taxon>Bacteria</taxon>
        <taxon>Pseudomonadati</taxon>
        <taxon>Pseudomonadota</taxon>
        <taxon>Alphaproteobacteria</taxon>
        <taxon>Rhodobacterales</taxon>
        <taxon>Paracoccaceae</taxon>
        <taxon>Pseudooceanicola</taxon>
    </lineage>
</organism>
<dbReference type="Gene3D" id="3.50.50.60">
    <property type="entry name" value="FAD/NAD(P)-binding domain"/>
    <property type="match status" value="1"/>
</dbReference>
<evidence type="ECO:0000313" key="3">
    <source>
        <dbReference type="EMBL" id="KGM48464.1"/>
    </source>
</evidence>
<dbReference type="STRING" id="1461694.ATO9_12565"/>
<evidence type="ECO:0000256" key="1">
    <source>
        <dbReference type="ARBA" id="ARBA00023002"/>
    </source>
</evidence>
<dbReference type="Pfam" id="PF01266">
    <property type="entry name" value="DAO"/>
    <property type="match status" value="1"/>
</dbReference>
<feature type="domain" description="FAD dependent oxidoreductase" evidence="2">
    <location>
        <begin position="38"/>
        <end position="388"/>
    </location>
</feature>
<dbReference type="RefSeq" id="WP_043749277.1">
    <property type="nucleotide sequence ID" value="NZ_AQQX01000004.1"/>
</dbReference>
<keyword evidence="1" id="KW-0560">Oxidoreductase</keyword>
<comment type="caution">
    <text evidence="3">The sequence shown here is derived from an EMBL/GenBank/DDBJ whole genome shotgun (WGS) entry which is preliminary data.</text>
</comment>
<dbReference type="AlphaFoldDB" id="A0A0A0EDI5"/>
<dbReference type="PANTHER" id="PTHR13847">
    <property type="entry name" value="SARCOSINE DEHYDROGENASE-RELATED"/>
    <property type="match status" value="1"/>
</dbReference>
<dbReference type="GO" id="GO:0005737">
    <property type="term" value="C:cytoplasm"/>
    <property type="evidence" value="ECO:0007669"/>
    <property type="project" value="TreeGrafter"/>
</dbReference>
<accession>A0A0A0EDI5</accession>
<dbReference type="Proteomes" id="UP000030004">
    <property type="component" value="Unassembled WGS sequence"/>
</dbReference>
<evidence type="ECO:0000259" key="2">
    <source>
        <dbReference type="Pfam" id="PF01266"/>
    </source>
</evidence>